<protein>
    <recommendedName>
        <fullName evidence="1">Extensin-like C-terminal domain-containing protein</fullName>
    </recommendedName>
</protein>
<dbReference type="PROSITE" id="PS51257">
    <property type="entry name" value="PROKAR_LIPOPROTEIN"/>
    <property type="match status" value="1"/>
</dbReference>
<reference evidence="2 3" key="1">
    <citation type="submission" date="2006-06" db="EMBL/GenBank/DDBJ databases">
        <authorList>
            <person name="Moran M.A."/>
            <person name="Ferriera S."/>
            <person name="Johnson J."/>
            <person name="Kravitz S."/>
            <person name="Beeson K."/>
            <person name="Sutton G."/>
            <person name="Rogers Y.-H."/>
            <person name="Friedman R."/>
            <person name="Frazier M."/>
            <person name="Venter J.C."/>
        </authorList>
    </citation>
    <scope>NUCLEOTIDE SEQUENCE [LARGE SCALE GENOMIC DNA]</scope>
    <source>
        <strain evidence="2 3">E-37</strain>
    </source>
</reference>
<feature type="domain" description="Extensin-like C-terminal" evidence="1">
    <location>
        <begin position="60"/>
        <end position="215"/>
    </location>
</feature>
<dbReference type="EMBL" id="AAYA01000005">
    <property type="protein sequence ID" value="EBA08459.1"/>
    <property type="molecule type" value="Genomic_DNA"/>
</dbReference>
<gene>
    <name evidence="2" type="ORF">SSE37_16643</name>
</gene>
<evidence type="ECO:0000313" key="3">
    <source>
        <dbReference type="Proteomes" id="UP000005713"/>
    </source>
</evidence>
<evidence type="ECO:0000259" key="1">
    <source>
        <dbReference type="Pfam" id="PF06904"/>
    </source>
</evidence>
<dbReference type="RefSeq" id="WP_005858367.1">
    <property type="nucleotide sequence ID" value="NZ_AAYA01000005.1"/>
</dbReference>
<dbReference type="eggNOG" id="COG3921">
    <property type="taxonomic scope" value="Bacteria"/>
</dbReference>
<accession>A3K2Q0</accession>
<organism evidence="2 3">
    <name type="scientific">Sagittula stellata (strain ATCC 700073 / DSM 11524 / E-37)</name>
    <dbReference type="NCBI Taxonomy" id="388399"/>
    <lineage>
        <taxon>Bacteria</taxon>
        <taxon>Pseudomonadati</taxon>
        <taxon>Pseudomonadota</taxon>
        <taxon>Alphaproteobacteria</taxon>
        <taxon>Rhodobacterales</taxon>
        <taxon>Roseobacteraceae</taxon>
        <taxon>Sagittula</taxon>
    </lineage>
</organism>
<comment type="caution">
    <text evidence="2">The sequence shown here is derived from an EMBL/GenBank/DDBJ whole genome shotgun (WGS) entry which is preliminary data.</text>
</comment>
<dbReference type="InterPro" id="IPR009683">
    <property type="entry name" value="Extensin-like_C"/>
</dbReference>
<dbReference type="Pfam" id="PF06904">
    <property type="entry name" value="Extensin-like_C"/>
    <property type="match status" value="1"/>
</dbReference>
<proteinExistence type="predicted"/>
<name>A3K2Q0_SAGS3</name>
<sequence length="215" mass="22291">MKGILVLFVLLGLAGCGGGRVDRGLDKAATAARAAFAAMGIEGDTVCGDPALIGEKIGAVKGNGACGIDNAILLRGVDGVALSTPATIQCSTAKALKTWMNSGARKAVGKRGGGVAELKVAASYACRTRNHQRGAKLSEHSKGNAIDIAAVRLRDGTEISVLHHWGHGKDGAMLEQMHSAACGPFGTVLGPRSDRFHKDHFHFDVADYRGGPYCK</sequence>
<evidence type="ECO:0000313" key="2">
    <source>
        <dbReference type="EMBL" id="EBA08459.1"/>
    </source>
</evidence>
<keyword evidence="3" id="KW-1185">Reference proteome</keyword>
<dbReference type="Proteomes" id="UP000005713">
    <property type="component" value="Unassembled WGS sequence"/>
</dbReference>
<dbReference type="AlphaFoldDB" id="A3K2Q0"/>